<dbReference type="NCBIfam" id="TIGR02059">
    <property type="entry name" value="swm_rep_I"/>
    <property type="match status" value="2"/>
</dbReference>
<name>A0A3A8EPB3_9GAMM</name>
<evidence type="ECO:0000313" key="5">
    <source>
        <dbReference type="EMBL" id="RKG36018.1"/>
    </source>
</evidence>
<gene>
    <name evidence="5" type="ORF">D7V20_15585</name>
</gene>
<dbReference type="Proteomes" id="UP000280405">
    <property type="component" value="Unassembled WGS sequence"/>
</dbReference>
<evidence type="ECO:0000313" key="6">
    <source>
        <dbReference type="Proteomes" id="UP000280405"/>
    </source>
</evidence>
<evidence type="ECO:0008006" key="7">
    <source>
        <dbReference type="Google" id="ProtNLM"/>
    </source>
</evidence>
<dbReference type="AlphaFoldDB" id="A0A3A8EPB3"/>
<feature type="region of interest" description="Disordered" evidence="2">
    <location>
        <begin position="126"/>
        <end position="146"/>
    </location>
</feature>
<feature type="domain" description="Bacterial Ig" evidence="3">
    <location>
        <begin position="164"/>
        <end position="218"/>
    </location>
</feature>
<protein>
    <recommendedName>
        <fullName evidence="7">BapA prefix-like domain-containing protein</fullName>
    </recommendedName>
</protein>
<dbReference type="Gene3D" id="2.60.40.1220">
    <property type="match status" value="1"/>
</dbReference>
<dbReference type="Gene3D" id="2.60.40.10">
    <property type="entry name" value="Immunoglobulins"/>
    <property type="match status" value="2"/>
</dbReference>
<dbReference type="Pfam" id="PF22783">
    <property type="entry name" value="BapA_N"/>
    <property type="match status" value="1"/>
</dbReference>
<dbReference type="Pfam" id="PF17936">
    <property type="entry name" value="Big_6"/>
    <property type="match status" value="2"/>
</dbReference>
<feature type="domain" description="Bacterial Ig" evidence="3">
    <location>
        <begin position="246"/>
        <end position="302"/>
    </location>
</feature>
<reference evidence="5 6" key="1">
    <citation type="submission" date="2018-09" db="EMBL/GenBank/DDBJ databases">
        <title>The draft genome of Acinetobacter spp. strains.</title>
        <authorList>
            <person name="Qin J."/>
            <person name="Feng Y."/>
            <person name="Zong Z."/>
        </authorList>
    </citation>
    <scope>NUCLEOTIDE SEQUENCE [LARGE SCALE GENOMIC DNA]</scope>
    <source>
        <strain evidence="5 6">WCHAc060115</strain>
    </source>
</reference>
<keyword evidence="6" id="KW-1185">Reference proteome</keyword>
<dbReference type="InterPro" id="IPR048051">
    <property type="entry name" value="BapA-like_prefix-like"/>
</dbReference>
<evidence type="ECO:0000259" key="4">
    <source>
        <dbReference type="Pfam" id="PF22783"/>
    </source>
</evidence>
<dbReference type="InterPro" id="IPR011801">
    <property type="entry name" value="Swm_rep_I_cyn"/>
</dbReference>
<accession>A0A3A8EPB3</accession>
<keyword evidence="1" id="KW-0732">Signal</keyword>
<feature type="non-terminal residue" evidence="5">
    <location>
        <position position="578"/>
    </location>
</feature>
<feature type="compositionally biased region" description="Low complexity" evidence="2">
    <location>
        <begin position="126"/>
        <end position="140"/>
    </location>
</feature>
<evidence type="ECO:0000256" key="2">
    <source>
        <dbReference type="SAM" id="MobiDB-lite"/>
    </source>
</evidence>
<feature type="domain" description="Biofilm-associated protein BapA-like prefix-like" evidence="4">
    <location>
        <begin position="18"/>
        <end position="111"/>
    </location>
</feature>
<evidence type="ECO:0000259" key="3">
    <source>
        <dbReference type="Pfam" id="PF17936"/>
    </source>
</evidence>
<organism evidence="5 6">
    <name type="scientific">Acinetobacter rongchengensis</name>
    <dbReference type="NCBI Taxonomy" id="2419601"/>
    <lineage>
        <taxon>Bacteria</taxon>
        <taxon>Pseudomonadati</taxon>
        <taxon>Pseudomonadota</taxon>
        <taxon>Gammaproteobacteria</taxon>
        <taxon>Moraxellales</taxon>
        <taxon>Moraxellaceae</taxon>
        <taxon>Acinetobacter</taxon>
    </lineage>
</organism>
<dbReference type="Pfam" id="PF13753">
    <property type="entry name" value="SWM_repeat"/>
    <property type="match status" value="2"/>
</dbReference>
<proteinExistence type="predicted"/>
<dbReference type="InterPro" id="IPR013783">
    <property type="entry name" value="Ig-like_fold"/>
</dbReference>
<evidence type="ECO:0000256" key="1">
    <source>
        <dbReference type="ARBA" id="ARBA00022729"/>
    </source>
</evidence>
<comment type="caution">
    <text evidence="5">The sequence shown here is derived from an EMBL/GenBank/DDBJ whole genome shotgun (WGS) entry which is preliminary data.</text>
</comment>
<sequence>MVGVITFDKENISHRIFKANLDKADIVKIIKVGNNLEVELNTGEKIVLDDYFLGEKPKELVLETANQQYFLVNFQEFNAEGVATKVDYLGINDFQDYLSEGQSTVAPTWAWVATALSIIGIAASAGSSRGQHSNNENNNENNEDKTGPIIKYDILDNSHIQISTDEASQIVILDANGLQIGSGEINQAGNIEITLTRPLQDNEVITITATDNTGNKTTELVNVGDVTDPLVEVNIIDNSTIQIISNEVGSQVEIKDETGKIIGEGVVDSNGQVSINIDELLNDGDTIVVNVTDNAGNNTTEVIVVGDVTAPIISAEIKDADTVEIKSNEAGTVEITDSDGHIIGRGFATGHDAVNDIQLDRPLADGEIIIVTVIDASDNHQHMQLTAGDVTAPHFVTAEVNESGTTLTITYNETIDSSNLPVADDFIVTVGGIVVNVVGINVSGQDVILTLSQAVTAGQNVQVSYTDPSVNNDSNAIQDIVGNDASDLSSTLVNNNSTVATADSIAPQLQSVEVNPAGQLVFHYNETLDGNNPPNANDFSITVNGQTITPSSISVIGNNVFLSFIPAIGIGQSVTYSY</sequence>
<dbReference type="InterPro" id="IPR028059">
    <property type="entry name" value="SWM_rpt"/>
</dbReference>
<dbReference type="InterPro" id="IPR014755">
    <property type="entry name" value="Cu-Rt/internalin_Ig-like"/>
</dbReference>
<dbReference type="InterPro" id="IPR041498">
    <property type="entry name" value="Big_6"/>
</dbReference>
<dbReference type="EMBL" id="RAXT01000049">
    <property type="protein sequence ID" value="RKG36018.1"/>
    <property type="molecule type" value="Genomic_DNA"/>
</dbReference>